<dbReference type="HOGENOM" id="CLU_2834955_0_0_1"/>
<organism evidence="2 4">
    <name type="scientific">Medicago truncatula</name>
    <name type="common">Barrel medic</name>
    <name type="synonym">Medicago tribuloides</name>
    <dbReference type="NCBI Taxonomy" id="3880"/>
    <lineage>
        <taxon>Eukaryota</taxon>
        <taxon>Viridiplantae</taxon>
        <taxon>Streptophyta</taxon>
        <taxon>Embryophyta</taxon>
        <taxon>Tracheophyta</taxon>
        <taxon>Spermatophyta</taxon>
        <taxon>Magnoliopsida</taxon>
        <taxon>eudicotyledons</taxon>
        <taxon>Gunneridae</taxon>
        <taxon>Pentapetalae</taxon>
        <taxon>rosids</taxon>
        <taxon>fabids</taxon>
        <taxon>Fabales</taxon>
        <taxon>Fabaceae</taxon>
        <taxon>Papilionoideae</taxon>
        <taxon>50 kb inversion clade</taxon>
        <taxon>NPAAA clade</taxon>
        <taxon>Hologalegina</taxon>
        <taxon>IRL clade</taxon>
        <taxon>Trifolieae</taxon>
        <taxon>Medicago</taxon>
    </lineage>
</organism>
<reference evidence="2 4" key="2">
    <citation type="journal article" date="2014" name="BMC Genomics">
        <title>An improved genome release (version Mt4.0) for the model legume Medicago truncatula.</title>
        <authorList>
            <person name="Tang H."/>
            <person name="Krishnakumar V."/>
            <person name="Bidwell S."/>
            <person name="Rosen B."/>
            <person name="Chan A."/>
            <person name="Zhou S."/>
            <person name="Gentzbittel L."/>
            <person name="Childs K.L."/>
            <person name="Yandell M."/>
            <person name="Gundlach H."/>
            <person name="Mayer K.F."/>
            <person name="Schwartz D.C."/>
            <person name="Town C.D."/>
        </authorList>
    </citation>
    <scope>GENOME REANNOTATION</scope>
    <source>
        <strain evidence="2">A17</strain>
        <strain evidence="3 4">cv. Jemalong A17</strain>
    </source>
</reference>
<reference evidence="2 4" key="1">
    <citation type="journal article" date="2011" name="Nature">
        <title>The Medicago genome provides insight into the evolution of rhizobial symbioses.</title>
        <authorList>
            <person name="Young N.D."/>
            <person name="Debelle F."/>
            <person name="Oldroyd G.E."/>
            <person name="Geurts R."/>
            <person name="Cannon S.B."/>
            <person name="Udvardi M.K."/>
            <person name="Benedito V.A."/>
            <person name="Mayer K.F."/>
            <person name="Gouzy J."/>
            <person name="Schoof H."/>
            <person name="Van de Peer Y."/>
            <person name="Proost S."/>
            <person name="Cook D.R."/>
            <person name="Meyers B.C."/>
            <person name="Spannagl M."/>
            <person name="Cheung F."/>
            <person name="De Mita S."/>
            <person name="Krishnakumar V."/>
            <person name="Gundlach H."/>
            <person name="Zhou S."/>
            <person name="Mudge J."/>
            <person name="Bharti A.K."/>
            <person name="Murray J.D."/>
            <person name="Naoumkina M.A."/>
            <person name="Rosen B."/>
            <person name="Silverstein K.A."/>
            <person name="Tang H."/>
            <person name="Rombauts S."/>
            <person name="Zhao P.X."/>
            <person name="Zhou P."/>
            <person name="Barbe V."/>
            <person name="Bardou P."/>
            <person name="Bechner M."/>
            <person name="Bellec A."/>
            <person name="Berger A."/>
            <person name="Berges H."/>
            <person name="Bidwell S."/>
            <person name="Bisseling T."/>
            <person name="Choisne N."/>
            <person name="Couloux A."/>
            <person name="Denny R."/>
            <person name="Deshpande S."/>
            <person name="Dai X."/>
            <person name="Doyle J.J."/>
            <person name="Dudez A.M."/>
            <person name="Farmer A.D."/>
            <person name="Fouteau S."/>
            <person name="Franken C."/>
            <person name="Gibelin C."/>
            <person name="Gish J."/>
            <person name="Goldstein S."/>
            <person name="Gonzalez A.J."/>
            <person name="Green P.J."/>
            <person name="Hallab A."/>
            <person name="Hartog M."/>
            <person name="Hua A."/>
            <person name="Humphray S.J."/>
            <person name="Jeong D.H."/>
            <person name="Jing Y."/>
            <person name="Jocker A."/>
            <person name="Kenton S.M."/>
            <person name="Kim D.J."/>
            <person name="Klee K."/>
            <person name="Lai H."/>
            <person name="Lang C."/>
            <person name="Lin S."/>
            <person name="Macmil S.L."/>
            <person name="Magdelenat G."/>
            <person name="Matthews L."/>
            <person name="McCorrison J."/>
            <person name="Monaghan E.L."/>
            <person name="Mun J.H."/>
            <person name="Najar F.Z."/>
            <person name="Nicholson C."/>
            <person name="Noirot C."/>
            <person name="O'Bleness M."/>
            <person name="Paule C.R."/>
            <person name="Poulain J."/>
            <person name="Prion F."/>
            <person name="Qin B."/>
            <person name="Qu C."/>
            <person name="Retzel E.F."/>
            <person name="Riddle C."/>
            <person name="Sallet E."/>
            <person name="Samain S."/>
            <person name="Samson N."/>
            <person name="Sanders I."/>
            <person name="Saurat O."/>
            <person name="Scarpelli C."/>
            <person name="Schiex T."/>
            <person name="Segurens B."/>
            <person name="Severin A.J."/>
            <person name="Sherrier D.J."/>
            <person name="Shi R."/>
            <person name="Sims S."/>
            <person name="Singer S.R."/>
            <person name="Sinharoy S."/>
            <person name="Sterck L."/>
            <person name="Viollet A."/>
            <person name="Wang B.B."/>
            <person name="Wang K."/>
            <person name="Wang M."/>
            <person name="Wang X."/>
            <person name="Warfsmann J."/>
            <person name="Weissenbach J."/>
            <person name="White D.D."/>
            <person name="White J.D."/>
            <person name="Wiley G.B."/>
            <person name="Wincker P."/>
            <person name="Xing Y."/>
            <person name="Yang L."/>
            <person name="Yao Z."/>
            <person name="Ying F."/>
            <person name="Zhai J."/>
            <person name="Zhou L."/>
            <person name="Zuber A."/>
            <person name="Denarie J."/>
            <person name="Dixon R.A."/>
            <person name="May G.D."/>
            <person name="Schwartz D.C."/>
            <person name="Rogers J."/>
            <person name="Quetier F."/>
            <person name="Town C.D."/>
            <person name="Roe B.A."/>
        </authorList>
    </citation>
    <scope>NUCLEOTIDE SEQUENCE [LARGE SCALE GENOMIC DNA]</scope>
    <source>
        <strain evidence="2">A17</strain>
        <strain evidence="3 4">cv. Jemalong A17</strain>
    </source>
</reference>
<keyword evidence="4" id="KW-1185">Reference proteome</keyword>
<name>A0A072UUN5_MEDTR</name>
<dbReference type="EMBL" id="CM001219">
    <property type="protein sequence ID" value="KEH33544.1"/>
    <property type="molecule type" value="Genomic_DNA"/>
</dbReference>
<dbReference type="EnsemblPlants" id="KEH33544">
    <property type="protein sequence ID" value="KEH33544"/>
    <property type="gene ID" value="MTR_3g045730"/>
</dbReference>
<evidence type="ECO:0000313" key="4">
    <source>
        <dbReference type="Proteomes" id="UP000002051"/>
    </source>
</evidence>
<evidence type="ECO:0000313" key="2">
    <source>
        <dbReference type="EMBL" id="KEH33544.1"/>
    </source>
</evidence>
<evidence type="ECO:0000256" key="1">
    <source>
        <dbReference type="SAM" id="MobiDB-lite"/>
    </source>
</evidence>
<accession>A0A072UUN5</accession>
<proteinExistence type="predicted"/>
<dbReference type="AlphaFoldDB" id="A0A072UUN5"/>
<protein>
    <submittedName>
        <fullName evidence="2 3">Uncharacterized protein</fullName>
    </submittedName>
</protein>
<gene>
    <name evidence="2" type="ordered locus">MTR_3g045730</name>
</gene>
<evidence type="ECO:0000313" key="3">
    <source>
        <dbReference type="EnsemblPlants" id="KEH33544"/>
    </source>
</evidence>
<dbReference type="Proteomes" id="UP000002051">
    <property type="component" value="Chromosome 3"/>
</dbReference>
<sequence>MMSSVWNQGKGKGKPGALKLPHMQGPGMGPTIIGVLYAALPCFLHKRLFPGLEPTQNSINPKTVGI</sequence>
<feature type="region of interest" description="Disordered" evidence="1">
    <location>
        <begin position="1"/>
        <end position="22"/>
    </location>
</feature>
<reference evidence="3" key="3">
    <citation type="submission" date="2015-04" db="UniProtKB">
        <authorList>
            <consortium name="EnsemblPlants"/>
        </authorList>
    </citation>
    <scope>IDENTIFICATION</scope>
    <source>
        <strain evidence="3">cv. Jemalong A17</strain>
    </source>
</reference>